<dbReference type="Proteomes" id="UP000451565">
    <property type="component" value="Unassembled WGS sequence"/>
</dbReference>
<name>A0A843YSI1_9BURK</name>
<proteinExistence type="predicted"/>
<gene>
    <name evidence="1" type="ORF">GEV47_15595</name>
</gene>
<organism evidence="1 2">
    <name type="scientific">Glaciimonas soli</name>
    <dbReference type="NCBI Taxonomy" id="2590999"/>
    <lineage>
        <taxon>Bacteria</taxon>
        <taxon>Pseudomonadati</taxon>
        <taxon>Pseudomonadota</taxon>
        <taxon>Betaproteobacteria</taxon>
        <taxon>Burkholderiales</taxon>
        <taxon>Oxalobacteraceae</taxon>
        <taxon>Glaciimonas</taxon>
    </lineage>
</organism>
<keyword evidence="2" id="KW-1185">Reference proteome</keyword>
<reference evidence="1 2" key="1">
    <citation type="submission" date="2019-10" db="EMBL/GenBank/DDBJ databases">
        <title>Glaciimonas soli sp. nov., a psychrophilic bacterium isolated from the forest soil of a high elevation mountain in Taiwan.</title>
        <authorList>
            <person name="Wang L.-T."/>
            <person name="Shieh W.Y."/>
        </authorList>
    </citation>
    <scope>NUCLEOTIDE SEQUENCE [LARGE SCALE GENOMIC DNA]</scope>
    <source>
        <strain evidence="1 2">GS1</strain>
    </source>
</reference>
<dbReference type="EMBL" id="WINI01000008">
    <property type="protein sequence ID" value="MQR02100.1"/>
    <property type="molecule type" value="Genomic_DNA"/>
</dbReference>
<dbReference type="RefSeq" id="WP_153235726.1">
    <property type="nucleotide sequence ID" value="NZ_WINI01000008.1"/>
</dbReference>
<evidence type="ECO:0000313" key="2">
    <source>
        <dbReference type="Proteomes" id="UP000451565"/>
    </source>
</evidence>
<dbReference type="AlphaFoldDB" id="A0A843YSI1"/>
<comment type="caution">
    <text evidence="1">The sequence shown here is derived from an EMBL/GenBank/DDBJ whole genome shotgun (WGS) entry which is preliminary data.</text>
</comment>
<accession>A0A843YSI1</accession>
<sequence length="175" mass="19938">MKLIIAILLIFFLQTVNSKNISIDLIKNKSEKEKITQKIEKNYKDAFVSNSQIFEMTYFKTQFFIAAVMEFGGDKPRGCYVQKLDSNYELQEFLPAASIEDQSCSAILAIYACENDKFVGVGSISQMKFGANNFHPQGAFFNINSNFEMQENKKLSEKLEVIGTVKEAKKELECH</sequence>
<evidence type="ECO:0000313" key="1">
    <source>
        <dbReference type="EMBL" id="MQR02100.1"/>
    </source>
</evidence>
<protein>
    <submittedName>
        <fullName evidence="1">Uncharacterized protein</fullName>
    </submittedName>
</protein>